<dbReference type="SUPFAM" id="SSF52821">
    <property type="entry name" value="Rhodanese/Cell cycle control phosphatase"/>
    <property type="match status" value="1"/>
</dbReference>
<dbReference type="PANTHER" id="PTHR43031">
    <property type="entry name" value="FAD-DEPENDENT OXIDOREDUCTASE"/>
    <property type="match status" value="1"/>
</dbReference>
<organism evidence="2 3">
    <name type="scientific">Asprobacillus argus</name>
    <dbReference type="NCBI Taxonomy" id="3076534"/>
    <lineage>
        <taxon>Bacteria</taxon>
        <taxon>Pseudomonadati</taxon>
        <taxon>Bacteroidota</taxon>
        <taxon>Flavobacteriia</taxon>
        <taxon>Flavobacteriales</taxon>
        <taxon>Flavobacteriaceae</taxon>
        <taxon>Asprobacillus</taxon>
    </lineage>
</organism>
<feature type="domain" description="Rhodanese" evidence="1">
    <location>
        <begin position="43"/>
        <end position="134"/>
    </location>
</feature>
<keyword evidence="3" id="KW-1185">Reference proteome</keyword>
<dbReference type="NCBIfam" id="NF045521">
    <property type="entry name" value="rhoda_near_glyco"/>
    <property type="match status" value="1"/>
</dbReference>
<dbReference type="InterPro" id="IPR001763">
    <property type="entry name" value="Rhodanese-like_dom"/>
</dbReference>
<reference evidence="2 3" key="1">
    <citation type="submission" date="2023-09" db="EMBL/GenBank/DDBJ databases">
        <title>Novel taxa isolated from Blanes Bay.</title>
        <authorList>
            <person name="Rey-Velasco X."/>
            <person name="Lucena T."/>
        </authorList>
    </citation>
    <scope>NUCLEOTIDE SEQUENCE [LARGE SCALE GENOMIC DNA]</scope>
    <source>
        <strain evidence="2 3">S356</strain>
    </source>
</reference>
<accession>A0ABU3LAP9</accession>
<evidence type="ECO:0000313" key="3">
    <source>
        <dbReference type="Proteomes" id="UP001257277"/>
    </source>
</evidence>
<dbReference type="Pfam" id="PF00581">
    <property type="entry name" value="Rhodanese"/>
    <property type="match status" value="1"/>
</dbReference>
<dbReference type="SMART" id="SM00450">
    <property type="entry name" value="RHOD"/>
    <property type="match status" value="1"/>
</dbReference>
<evidence type="ECO:0000313" key="2">
    <source>
        <dbReference type="EMBL" id="MDT7830811.1"/>
    </source>
</evidence>
<proteinExistence type="predicted"/>
<dbReference type="EMBL" id="JAVTTO010000001">
    <property type="protein sequence ID" value="MDT7830811.1"/>
    <property type="molecule type" value="Genomic_DNA"/>
</dbReference>
<evidence type="ECO:0000259" key="1">
    <source>
        <dbReference type="PROSITE" id="PS50206"/>
    </source>
</evidence>
<dbReference type="InterPro" id="IPR050229">
    <property type="entry name" value="GlpE_sulfurtransferase"/>
</dbReference>
<dbReference type="RefSeq" id="WP_349240073.1">
    <property type="nucleotide sequence ID" value="NZ_JAVTTO010000001.1"/>
</dbReference>
<protein>
    <submittedName>
        <fullName evidence="2">Rhodanese-like domain-containing protein</fullName>
    </submittedName>
</protein>
<sequence>MRTFLFILFLTSTSVFSQEKISDVLKKYNSETIPYIQVDSLQKLSNVIILDAREKREFSVSHLPNSVYVGYQYFDLKKVKKMLPDKNARIVVYCTLGVRSEDIAEKLKKAGYTKVLNLFGGIFEWKNKGYRVLDVKNNETENVHVCNTYWSQWLKKGKKIYE</sequence>
<dbReference type="Proteomes" id="UP001257277">
    <property type="component" value="Unassembled WGS sequence"/>
</dbReference>
<dbReference type="InterPro" id="IPR036873">
    <property type="entry name" value="Rhodanese-like_dom_sf"/>
</dbReference>
<name>A0ABU3LAP9_9FLAO</name>
<comment type="caution">
    <text evidence="2">The sequence shown here is derived from an EMBL/GenBank/DDBJ whole genome shotgun (WGS) entry which is preliminary data.</text>
</comment>
<dbReference type="Gene3D" id="3.40.250.10">
    <property type="entry name" value="Rhodanese-like domain"/>
    <property type="match status" value="1"/>
</dbReference>
<dbReference type="PANTHER" id="PTHR43031:SF1">
    <property type="entry name" value="PYRIDINE NUCLEOTIDE-DISULPHIDE OXIDOREDUCTASE"/>
    <property type="match status" value="1"/>
</dbReference>
<gene>
    <name evidence="2" type="ORF">RQM59_00375</name>
</gene>
<dbReference type="CDD" id="cd00158">
    <property type="entry name" value="RHOD"/>
    <property type="match status" value="1"/>
</dbReference>
<dbReference type="PROSITE" id="PS50206">
    <property type="entry name" value="RHODANESE_3"/>
    <property type="match status" value="1"/>
</dbReference>